<gene>
    <name evidence="4" type="ORF">NS319_01200</name>
</gene>
<dbReference type="InterPro" id="IPR029063">
    <property type="entry name" value="SAM-dependent_MTases_sf"/>
</dbReference>
<dbReference type="AlphaFoldDB" id="A0A147I797"/>
<evidence type="ECO:0008006" key="6">
    <source>
        <dbReference type="Google" id="ProtNLM"/>
    </source>
</evidence>
<dbReference type="CDD" id="cd16961">
    <property type="entry name" value="RMtype1_S_TRD-CR_like"/>
    <property type="match status" value="1"/>
</dbReference>
<dbReference type="Gene3D" id="3.40.50.150">
    <property type="entry name" value="Vaccinia Virus protein VP39"/>
    <property type="match status" value="1"/>
</dbReference>
<dbReference type="Proteomes" id="UP000072867">
    <property type="component" value="Unassembled WGS sequence"/>
</dbReference>
<reference evidence="4 5" key="1">
    <citation type="journal article" date="2016" name="Front. Microbiol.">
        <title>Genomic Resource of Rice Seed Associated Bacteria.</title>
        <authorList>
            <person name="Midha S."/>
            <person name="Bansal K."/>
            <person name="Sharma S."/>
            <person name="Kumar N."/>
            <person name="Patil P.P."/>
            <person name="Chaudhry V."/>
            <person name="Patil P.B."/>
        </authorList>
    </citation>
    <scope>NUCLEOTIDE SEQUENCE [LARGE SCALE GENOMIC DNA]</scope>
    <source>
        <strain evidence="4 5">NS319</strain>
    </source>
</reference>
<dbReference type="Gene3D" id="3.90.220.20">
    <property type="entry name" value="DNA methylase specificity domains"/>
    <property type="match status" value="1"/>
</dbReference>
<accession>A0A147I797</accession>
<dbReference type="GO" id="GO:0009307">
    <property type="term" value="P:DNA restriction-modification system"/>
    <property type="evidence" value="ECO:0007669"/>
    <property type="project" value="UniProtKB-KW"/>
</dbReference>
<dbReference type="PATRIC" id="fig|33051.3.peg.3760"/>
<sequence>MLKPTDEADALVRVREWLEDIDLSEAQMRVVHSLLPTHLPAGLDWTAELDALVDDARYREQFIPIGPRVGAAIGAAADIPESDTIACLYAGSATIAWGLAQHRPVTLHVTDPQTEMIMALLAYADGRALHVDRRNPIETVPYGEDAFTFREEYAPRAGAYDHLISVPPLGLRMRHGDAAGMLFEAWQVEQLAHRARKSFFTIITDGLLFRETRNEAAFREQLCQKGGLTVTSLPPGIFGRASGVQVDLLKMDRTDRPDVTFVNGRSMERVSRSGREQEDLVVRQLESLDTAPTRTVGSEELAAANYVLLPNRYILSDEMARMDAALSARDTVRLGDIAKVLRPRAPQPVRGEPSEDDVIGLEIAVSDIVDGKVGPPSKEVRFPAKERMSVGKVCVRPDDILVSVKGNVGAVGVVGMGTILDGLWETPQIVVSQSLAIVRLERGSPFRRPRVLAGILASPQMRAKIQALAAGTTVPSVPISALLDLTIPVPNAEELDKIDEVLEELDDQAQRIEKLIADRRTLQDALWHTFWNMPPEQEDA</sequence>
<proteinExistence type="predicted"/>
<dbReference type="SUPFAM" id="SSF53335">
    <property type="entry name" value="S-adenosyl-L-methionine-dependent methyltransferases"/>
    <property type="match status" value="1"/>
</dbReference>
<evidence type="ECO:0000256" key="1">
    <source>
        <dbReference type="ARBA" id="ARBA00022747"/>
    </source>
</evidence>
<evidence type="ECO:0000313" key="4">
    <source>
        <dbReference type="EMBL" id="KTT74855.1"/>
    </source>
</evidence>
<evidence type="ECO:0000256" key="3">
    <source>
        <dbReference type="SAM" id="Coils"/>
    </source>
</evidence>
<keyword evidence="2" id="KW-0238">DNA-binding</keyword>
<dbReference type="GO" id="GO:0003677">
    <property type="term" value="F:DNA binding"/>
    <property type="evidence" value="ECO:0007669"/>
    <property type="project" value="UniProtKB-KW"/>
</dbReference>
<protein>
    <recommendedName>
        <fullName evidence="6">DNA methylase adenine-specific domain-containing protein</fullName>
    </recommendedName>
</protein>
<evidence type="ECO:0000256" key="2">
    <source>
        <dbReference type="ARBA" id="ARBA00023125"/>
    </source>
</evidence>
<feature type="coiled-coil region" evidence="3">
    <location>
        <begin position="491"/>
        <end position="525"/>
    </location>
</feature>
<keyword evidence="1" id="KW-0680">Restriction system</keyword>
<comment type="caution">
    <text evidence="4">The sequence shown here is derived from an EMBL/GenBank/DDBJ whole genome shotgun (WGS) entry which is preliminary data.</text>
</comment>
<dbReference type="InterPro" id="IPR044946">
    <property type="entry name" value="Restrct_endonuc_typeI_TRD_sf"/>
</dbReference>
<name>A0A147I797_9SPHN</name>
<evidence type="ECO:0000313" key="5">
    <source>
        <dbReference type="Proteomes" id="UP000072867"/>
    </source>
</evidence>
<organism evidence="4 5">
    <name type="scientific">Sphingomonas sanguinis</name>
    <dbReference type="NCBI Taxonomy" id="33051"/>
    <lineage>
        <taxon>Bacteria</taxon>
        <taxon>Pseudomonadati</taxon>
        <taxon>Pseudomonadota</taxon>
        <taxon>Alphaproteobacteria</taxon>
        <taxon>Sphingomonadales</taxon>
        <taxon>Sphingomonadaceae</taxon>
        <taxon>Sphingomonas</taxon>
    </lineage>
</organism>
<dbReference type="SUPFAM" id="SSF116734">
    <property type="entry name" value="DNA methylase specificity domain"/>
    <property type="match status" value="1"/>
</dbReference>
<keyword evidence="3" id="KW-0175">Coiled coil</keyword>
<dbReference type="RefSeq" id="WP_058732044.1">
    <property type="nucleotide sequence ID" value="NZ_LDTD01000009.1"/>
</dbReference>
<dbReference type="EMBL" id="LDTD01000009">
    <property type="protein sequence ID" value="KTT74855.1"/>
    <property type="molecule type" value="Genomic_DNA"/>
</dbReference>